<dbReference type="InterPro" id="IPR052721">
    <property type="entry name" value="ET_Amicyanin"/>
</dbReference>
<dbReference type="GO" id="GO:0009055">
    <property type="term" value="F:electron transfer activity"/>
    <property type="evidence" value="ECO:0007669"/>
    <property type="project" value="InterPro"/>
</dbReference>
<dbReference type="PANTHER" id="PTHR36507:SF1">
    <property type="entry name" value="BLL1555 PROTEIN"/>
    <property type="match status" value="1"/>
</dbReference>
<proteinExistence type="predicted"/>
<keyword evidence="2" id="KW-0186">Copper</keyword>
<comment type="caution">
    <text evidence="5">The sequence shown here is derived from an EMBL/GenBank/DDBJ whole genome shotgun (WGS) entry which is preliminary data.</text>
</comment>
<dbReference type="EMBL" id="NEXB01000035">
    <property type="protein sequence ID" value="PSN88058.1"/>
    <property type="molecule type" value="Genomic_DNA"/>
</dbReference>
<feature type="domain" description="Blue (type 1) copper" evidence="4">
    <location>
        <begin position="336"/>
        <end position="440"/>
    </location>
</feature>
<evidence type="ECO:0000256" key="2">
    <source>
        <dbReference type="ARBA" id="ARBA00023008"/>
    </source>
</evidence>
<feature type="transmembrane region" description="Helical" evidence="3">
    <location>
        <begin position="483"/>
        <end position="506"/>
    </location>
</feature>
<dbReference type="AlphaFoldDB" id="A0A2R6ANV0"/>
<gene>
    <name evidence="5" type="ORF">B9Q00_06875</name>
</gene>
<dbReference type="GO" id="GO:0005507">
    <property type="term" value="F:copper ion binding"/>
    <property type="evidence" value="ECO:0007669"/>
    <property type="project" value="InterPro"/>
</dbReference>
<reference evidence="5 6" key="1">
    <citation type="submission" date="2017-04" db="EMBL/GenBank/DDBJ databases">
        <title>Novel microbial lineages endemic to geothermal iron-oxide mats fill important gaps in the evolutionary history of Archaea.</title>
        <authorList>
            <person name="Jay Z.J."/>
            <person name="Beam J.P."/>
            <person name="Dlakic M."/>
            <person name="Rusch D.B."/>
            <person name="Kozubal M.A."/>
            <person name="Inskeep W.P."/>
        </authorList>
    </citation>
    <scope>NUCLEOTIDE SEQUENCE [LARGE SCALE GENOMIC DNA]</scope>
    <source>
        <strain evidence="5">OSP_C</strain>
    </source>
</reference>
<dbReference type="Proteomes" id="UP000241473">
    <property type="component" value="Unassembled WGS sequence"/>
</dbReference>
<protein>
    <recommendedName>
        <fullName evidence="4">Blue (type 1) copper domain-containing protein</fullName>
    </recommendedName>
</protein>
<accession>A0A2R6ANV0</accession>
<dbReference type="Gene3D" id="2.60.40.420">
    <property type="entry name" value="Cupredoxins - blue copper proteins"/>
    <property type="match status" value="2"/>
</dbReference>
<dbReference type="InterPro" id="IPR000923">
    <property type="entry name" value="BlueCu_1"/>
</dbReference>
<dbReference type="Pfam" id="PF00127">
    <property type="entry name" value="Copper-bind"/>
    <property type="match status" value="2"/>
</dbReference>
<dbReference type="SUPFAM" id="SSF49503">
    <property type="entry name" value="Cupredoxins"/>
    <property type="match status" value="2"/>
</dbReference>
<evidence type="ECO:0000313" key="6">
    <source>
        <dbReference type="Proteomes" id="UP000241473"/>
    </source>
</evidence>
<sequence length="510" mass="54298">MERQKMFATALLAFFVAAALFAGVQVVTKASAQPTEKTWYVSIGGSLPSYSTDEAFGFYPHMIVIDAGDTIVWTVTSAEDHTVTFFSGKPSFNGLSPIAVFPIACSQSAPNVYNGSEVCSSGLLVQGEQYSLTFTTPGVYVYTCVLHPGLQGVVVVQPKGAPYPYTQEQYNVIAQQEMAMDLQAVQTAVDSYQVGPTSVSGNSSVYRVAVGYQPQEITTASLSPVGNSGVSGNVTVQVVSPQTAQVKLSLSGLTPGKSYSVQLLFGSSQYGEATGYSPINIGSFTPTSTSYSASFLVHQNLSLVAYTWIELPMAGLYMNVNTGSNTVASGDIMFTDGGIMGFLPSVVTIYAGDTVVWTELEQNDVHTVTYVPPGMPIPEFGTPQSFEAIGNNSVFDPSQYHNSGPLVYGQSYALTFDKPGVYTFVCLVHDEIGMYGYVNVLPRPSSTTHIVNQVTTVMQQTTLPGTTLIQHYNTTISTSTGDMLARVAAVIGILFGVVALAIAAVATRRR</sequence>
<keyword evidence="3" id="KW-0812">Transmembrane</keyword>
<evidence type="ECO:0000256" key="3">
    <source>
        <dbReference type="SAM" id="Phobius"/>
    </source>
</evidence>
<organism evidence="5 6">
    <name type="scientific">Candidatus Marsarchaeota G1 archaeon OSP_C</name>
    <dbReference type="NCBI Taxonomy" id="1978154"/>
    <lineage>
        <taxon>Archaea</taxon>
        <taxon>Candidatus Marsarchaeota</taxon>
        <taxon>Candidatus Marsarchaeota group 1</taxon>
    </lineage>
</organism>
<feature type="domain" description="Blue (type 1) copper" evidence="4">
    <location>
        <begin position="52"/>
        <end position="157"/>
    </location>
</feature>
<keyword evidence="3" id="KW-0472">Membrane</keyword>
<dbReference type="InterPro" id="IPR008972">
    <property type="entry name" value="Cupredoxin"/>
</dbReference>
<evidence type="ECO:0000259" key="4">
    <source>
        <dbReference type="Pfam" id="PF00127"/>
    </source>
</evidence>
<keyword evidence="1" id="KW-0479">Metal-binding</keyword>
<keyword evidence="3" id="KW-1133">Transmembrane helix</keyword>
<evidence type="ECO:0000313" key="5">
    <source>
        <dbReference type="EMBL" id="PSN88058.1"/>
    </source>
</evidence>
<name>A0A2R6ANV0_9ARCH</name>
<dbReference type="PANTHER" id="PTHR36507">
    <property type="entry name" value="BLL1555 PROTEIN"/>
    <property type="match status" value="1"/>
</dbReference>
<evidence type="ECO:0000256" key="1">
    <source>
        <dbReference type="ARBA" id="ARBA00022723"/>
    </source>
</evidence>